<evidence type="ECO:0000313" key="1">
    <source>
        <dbReference type="EMBL" id="MBE1877759.1"/>
    </source>
</evidence>
<name>A0ABR9N282_9MICO</name>
<proteinExistence type="predicted"/>
<gene>
    <name evidence="1" type="ORF">IHE71_18885</name>
</gene>
<accession>A0ABR9N282</accession>
<evidence type="ECO:0000313" key="2">
    <source>
        <dbReference type="Proteomes" id="UP000625527"/>
    </source>
</evidence>
<protein>
    <recommendedName>
        <fullName evidence="3">HicA-like toxin</fullName>
    </recommendedName>
</protein>
<dbReference type="Proteomes" id="UP000625527">
    <property type="component" value="Unassembled WGS sequence"/>
</dbReference>
<sequence>MHKEIRKAVREAEKLGFHIRELRGHTWGRIECSCGSHTRVFSTGRNPEAGAKDILNWIDKHKGHVK</sequence>
<comment type="caution">
    <text evidence="1">The sequence shown here is derived from an EMBL/GenBank/DDBJ whole genome shotgun (WGS) entry which is preliminary data.</text>
</comment>
<evidence type="ECO:0008006" key="3">
    <source>
        <dbReference type="Google" id="ProtNLM"/>
    </source>
</evidence>
<keyword evidence="2" id="KW-1185">Reference proteome</keyword>
<reference evidence="1 2" key="1">
    <citation type="submission" date="2020-10" db="EMBL/GenBank/DDBJ databases">
        <title>Myceligenerans pegani sp. nov., an endophytic actinomycete isolated from Peganum harmala L. in Xinjiang, China.</title>
        <authorList>
            <person name="Xin L."/>
        </authorList>
    </citation>
    <scope>NUCLEOTIDE SEQUENCE [LARGE SCALE GENOMIC DNA]</scope>
    <source>
        <strain evidence="1 2">TRM65318</strain>
    </source>
</reference>
<dbReference type="EMBL" id="JADAQT010000105">
    <property type="protein sequence ID" value="MBE1877759.1"/>
    <property type="molecule type" value="Genomic_DNA"/>
</dbReference>
<organism evidence="1 2">
    <name type="scientific">Myceligenerans pegani</name>
    <dbReference type="NCBI Taxonomy" id="2776917"/>
    <lineage>
        <taxon>Bacteria</taxon>
        <taxon>Bacillati</taxon>
        <taxon>Actinomycetota</taxon>
        <taxon>Actinomycetes</taxon>
        <taxon>Micrococcales</taxon>
        <taxon>Promicromonosporaceae</taxon>
        <taxon>Myceligenerans</taxon>
    </lineage>
</organism>
<dbReference type="RefSeq" id="WP_192864305.1">
    <property type="nucleotide sequence ID" value="NZ_JADAQT010000105.1"/>
</dbReference>